<accession>A0A7C4QPD6</accession>
<name>A0A7C4QPD6_9PLAN</name>
<protein>
    <submittedName>
        <fullName evidence="2">Alpha/beta fold hydrolase</fullName>
    </submittedName>
</protein>
<organism evidence="2">
    <name type="scientific">Schlesneria paludicola</name>
    <dbReference type="NCBI Taxonomy" id="360056"/>
    <lineage>
        <taxon>Bacteria</taxon>
        <taxon>Pseudomonadati</taxon>
        <taxon>Planctomycetota</taxon>
        <taxon>Planctomycetia</taxon>
        <taxon>Planctomycetales</taxon>
        <taxon>Planctomycetaceae</taxon>
        <taxon>Schlesneria</taxon>
    </lineage>
</organism>
<dbReference type="InterPro" id="IPR029058">
    <property type="entry name" value="AB_hydrolase_fold"/>
</dbReference>
<dbReference type="Gene3D" id="3.40.50.1820">
    <property type="entry name" value="alpha/beta hydrolase"/>
    <property type="match status" value="1"/>
</dbReference>
<reference evidence="2" key="1">
    <citation type="journal article" date="2020" name="mSystems">
        <title>Genome- and Community-Level Interaction Insights into Carbon Utilization and Element Cycling Functions of Hydrothermarchaeota in Hydrothermal Sediment.</title>
        <authorList>
            <person name="Zhou Z."/>
            <person name="Liu Y."/>
            <person name="Xu W."/>
            <person name="Pan J."/>
            <person name="Luo Z.H."/>
            <person name="Li M."/>
        </authorList>
    </citation>
    <scope>NUCLEOTIDE SEQUENCE [LARGE SCALE GENOMIC DNA]</scope>
    <source>
        <strain evidence="2">SpSt-508</strain>
    </source>
</reference>
<dbReference type="SUPFAM" id="SSF53474">
    <property type="entry name" value="alpha/beta-Hydrolases"/>
    <property type="match status" value="1"/>
</dbReference>
<dbReference type="GO" id="GO:0016787">
    <property type="term" value="F:hydrolase activity"/>
    <property type="evidence" value="ECO:0007669"/>
    <property type="project" value="UniProtKB-KW"/>
</dbReference>
<proteinExistence type="predicted"/>
<comment type="caution">
    <text evidence="2">The sequence shown here is derived from an EMBL/GenBank/DDBJ whole genome shotgun (WGS) entry which is preliminary data.</text>
</comment>
<keyword evidence="2" id="KW-0378">Hydrolase</keyword>
<feature type="signal peptide" evidence="1">
    <location>
        <begin position="1"/>
        <end position="26"/>
    </location>
</feature>
<dbReference type="AlphaFoldDB" id="A0A7C4QPD6"/>
<gene>
    <name evidence="2" type="ORF">ENS64_07040</name>
</gene>
<feature type="chain" id="PRO_5027915352" evidence="1">
    <location>
        <begin position="27"/>
        <end position="321"/>
    </location>
</feature>
<keyword evidence="1" id="KW-0732">Signal</keyword>
<evidence type="ECO:0000313" key="2">
    <source>
        <dbReference type="EMBL" id="HGT39005.1"/>
    </source>
</evidence>
<sequence length="321" mass="35402">MNGYDRRLIQGLLACLLGLQAQFALAQATKTAPKGATSEEKTLITRDGEQIRCTYFRSTAGKSAPVAILLHGKNGQRKVWETGAGNLPGFAQALQSNDFAVITVDLRGHGENIGGQGAPAANKKGESVRLTPRHYQAMVAEDLEAVKRFLLEEHEKGQLNIRKLAIVGAEFSTAVALAYFELDWSKKPWDDSPVPGMGTPRGQDVRALVLLSPESTVPGLVTTAAATAIRNLRGRVCVMIGVGTKDNLDRGTAKKLAEQISPRKEEGDSQYLFLEEYDTKFRGTDMLLKGLKVEQHMYRFLDEKVKKFEVEWRTRKSPLMD</sequence>
<dbReference type="EMBL" id="DSVQ01000012">
    <property type="protein sequence ID" value="HGT39005.1"/>
    <property type="molecule type" value="Genomic_DNA"/>
</dbReference>
<evidence type="ECO:0000256" key="1">
    <source>
        <dbReference type="SAM" id="SignalP"/>
    </source>
</evidence>